<organism evidence="1">
    <name type="scientific">marine sediment metagenome</name>
    <dbReference type="NCBI Taxonomy" id="412755"/>
    <lineage>
        <taxon>unclassified sequences</taxon>
        <taxon>metagenomes</taxon>
        <taxon>ecological metagenomes</taxon>
    </lineage>
</organism>
<gene>
    <name evidence="1" type="ORF">S03H2_24922</name>
</gene>
<sequence length="51" mass="5691">KQNKYASQNDENCSQFHHSTVAPKLKLPDSTAELMPAADCISMPTAKSRYH</sequence>
<proteinExistence type="predicted"/>
<evidence type="ECO:0000313" key="1">
    <source>
        <dbReference type="EMBL" id="GAH42898.1"/>
    </source>
</evidence>
<reference evidence="1" key="1">
    <citation type="journal article" date="2014" name="Front. Microbiol.">
        <title>High frequency of phylogenetically diverse reductive dehalogenase-homologous genes in deep subseafloor sedimentary metagenomes.</title>
        <authorList>
            <person name="Kawai M."/>
            <person name="Futagami T."/>
            <person name="Toyoda A."/>
            <person name="Takaki Y."/>
            <person name="Nishi S."/>
            <person name="Hori S."/>
            <person name="Arai W."/>
            <person name="Tsubouchi T."/>
            <person name="Morono Y."/>
            <person name="Uchiyama I."/>
            <person name="Ito T."/>
            <person name="Fujiyama A."/>
            <person name="Inagaki F."/>
            <person name="Takami H."/>
        </authorList>
    </citation>
    <scope>NUCLEOTIDE SEQUENCE</scope>
    <source>
        <strain evidence="1">Expedition CK06-06</strain>
    </source>
</reference>
<name>X1HC54_9ZZZZ</name>
<feature type="non-terminal residue" evidence="1">
    <location>
        <position position="1"/>
    </location>
</feature>
<comment type="caution">
    <text evidence="1">The sequence shown here is derived from an EMBL/GenBank/DDBJ whole genome shotgun (WGS) entry which is preliminary data.</text>
</comment>
<dbReference type="EMBL" id="BARU01013973">
    <property type="protein sequence ID" value="GAH42898.1"/>
    <property type="molecule type" value="Genomic_DNA"/>
</dbReference>
<dbReference type="AlphaFoldDB" id="X1HC54"/>
<accession>X1HC54</accession>
<protein>
    <submittedName>
        <fullName evidence="1">Uncharacterized protein</fullName>
    </submittedName>
</protein>